<dbReference type="GeneID" id="10507488"/>
<evidence type="ECO:0000313" key="1">
    <source>
        <dbReference type="EMBL" id="EGC32170.1"/>
    </source>
</evidence>
<feature type="non-terminal residue" evidence="1">
    <location>
        <position position="59"/>
    </location>
</feature>
<accession>F0ZV55</accession>
<dbReference type="RefSeq" id="XP_003291308.1">
    <property type="nucleotide sequence ID" value="XM_003291260.1"/>
</dbReference>
<evidence type="ECO:0000313" key="2">
    <source>
        <dbReference type="Proteomes" id="UP000001064"/>
    </source>
</evidence>
<sequence>IEQLLKLKQSLIEENQKKEKINSFNKYSTVLKFKDNIEPLEFSFWSTFRNKTIFKRIFS</sequence>
<dbReference type="Proteomes" id="UP000001064">
    <property type="component" value="Unassembled WGS sequence"/>
</dbReference>
<organism evidence="1 2">
    <name type="scientific">Dictyostelium purpureum</name>
    <name type="common">Slime mold</name>
    <dbReference type="NCBI Taxonomy" id="5786"/>
    <lineage>
        <taxon>Eukaryota</taxon>
        <taxon>Amoebozoa</taxon>
        <taxon>Evosea</taxon>
        <taxon>Eumycetozoa</taxon>
        <taxon>Dictyostelia</taxon>
        <taxon>Dictyosteliales</taxon>
        <taxon>Dictyosteliaceae</taxon>
        <taxon>Dictyostelium</taxon>
    </lineage>
</organism>
<keyword evidence="2" id="KW-1185">Reference proteome</keyword>
<dbReference type="OrthoDB" id="22610at2759"/>
<dbReference type="KEGG" id="dpp:DICPUDRAFT_13646"/>
<protein>
    <submittedName>
        <fullName evidence="1">Uncharacterized protein</fullName>
    </submittedName>
</protein>
<dbReference type="InParanoid" id="F0ZV55"/>
<dbReference type="AlphaFoldDB" id="F0ZV55"/>
<reference evidence="2" key="1">
    <citation type="journal article" date="2011" name="Genome Biol.">
        <title>Comparative genomics of the social amoebae Dictyostelium discoideum and Dictyostelium purpureum.</title>
        <authorList>
            <consortium name="US DOE Joint Genome Institute (JGI-PGF)"/>
            <person name="Sucgang R."/>
            <person name="Kuo A."/>
            <person name="Tian X."/>
            <person name="Salerno W."/>
            <person name="Parikh A."/>
            <person name="Feasley C.L."/>
            <person name="Dalin E."/>
            <person name="Tu H."/>
            <person name="Huang E."/>
            <person name="Barry K."/>
            <person name="Lindquist E."/>
            <person name="Shapiro H."/>
            <person name="Bruce D."/>
            <person name="Schmutz J."/>
            <person name="Salamov A."/>
            <person name="Fey P."/>
            <person name="Gaudet P."/>
            <person name="Anjard C."/>
            <person name="Babu M.M."/>
            <person name="Basu S."/>
            <person name="Bushmanova Y."/>
            <person name="van der Wel H."/>
            <person name="Katoh-Kurasawa M."/>
            <person name="Dinh C."/>
            <person name="Coutinho P.M."/>
            <person name="Saito T."/>
            <person name="Elias M."/>
            <person name="Schaap P."/>
            <person name="Kay R.R."/>
            <person name="Henrissat B."/>
            <person name="Eichinger L."/>
            <person name="Rivero F."/>
            <person name="Putnam N.H."/>
            <person name="West C.M."/>
            <person name="Loomis W.F."/>
            <person name="Chisholm R.L."/>
            <person name="Shaulsky G."/>
            <person name="Strassmann J.E."/>
            <person name="Queller D.C."/>
            <person name="Kuspa A."/>
            <person name="Grigoriev I.V."/>
        </authorList>
    </citation>
    <scope>NUCLEOTIDE SEQUENCE [LARGE SCALE GENOMIC DNA]</scope>
    <source>
        <strain evidence="2">QSDP1</strain>
    </source>
</reference>
<gene>
    <name evidence="1" type="ORF">DICPUDRAFT_13646</name>
</gene>
<name>F0ZV55_DICPU</name>
<feature type="non-terminal residue" evidence="1">
    <location>
        <position position="1"/>
    </location>
</feature>
<dbReference type="EMBL" id="GL871208">
    <property type="protein sequence ID" value="EGC32170.1"/>
    <property type="molecule type" value="Genomic_DNA"/>
</dbReference>
<proteinExistence type="predicted"/>
<dbReference type="VEuPathDB" id="AmoebaDB:DICPUDRAFT_13646"/>